<proteinExistence type="predicted"/>
<organism evidence="2 3">
    <name type="scientific">Elysia marginata</name>
    <dbReference type="NCBI Taxonomy" id="1093978"/>
    <lineage>
        <taxon>Eukaryota</taxon>
        <taxon>Metazoa</taxon>
        <taxon>Spiralia</taxon>
        <taxon>Lophotrochozoa</taxon>
        <taxon>Mollusca</taxon>
        <taxon>Gastropoda</taxon>
        <taxon>Heterobranchia</taxon>
        <taxon>Euthyneura</taxon>
        <taxon>Panpulmonata</taxon>
        <taxon>Sacoglossa</taxon>
        <taxon>Placobranchoidea</taxon>
        <taxon>Plakobranchidae</taxon>
        <taxon>Elysia</taxon>
    </lineage>
</organism>
<feature type="region of interest" description="Disordered" evidence="1">
    <location>
        <begin position="1"/>
        <end position="65"/>
    </location>
</feature>
<dbReference type="AlphaFoldDB" id="A0AAV4I6H1"/>
<protein>
    <submittedName>
        <fullName evidence="2">Regulator of nonsense transcripts 2</fullName>
    </submittedName>
</protein>
<evidence type="ECO:0000256" key="1">
    <source>
        <dbReference type="SAM" id="MobiDB-lite"/>
    </source>
</evidence>
<evidence type="ECO:0000313" key="3">
    <source>
        <dbReference type="Proteomes" id="UP000762676"/>
    </source>
</evidence>
<accession>A0AAV4I6H1</accession>
<feature type="compositionally biased region" description="Basic and acidic residues" evidence="1">
    <location>
        <begin position="19"/>
        <end position="65"/>
    </location>
</feature>
<reference evidence="2 3" key="1">
    <citation type="journal article" date="2021" name="Elife">
        <title>Chloroplast acquisition without the gene transfer in kleptoplastic sea slugs, Plakobranchus ocellatus.</title>
        <authorList>
            <person name="Maeda T."/>
            <person name="Takahashi S."/>
            <person name="Yoshida T."/>
            <person name="Shimamura S."/>
            <person name="Takaki Y."/>
            <person name="Nagai Y."/>
            <person name="Toyoda A."/>
            <person name="Suzuki Y."/>
            <person name="Arimoto A."/>
            <person name="Ishii H."/>
            <person name="Satoh N."/>
            <person name="Nishiyama T."/>
            <person name="Hasebe M."/>
            <person name="Maruyama T."/>
            <person name="Minagawa J."/>
            <person name="Obokata J."/>
            <person name="Shigenobu S."/>
        </authorList>
    </citation>
    <scope>NUCLEOTIDE SEQUENCE [LARGE SCALE GENOMIC DNA]</scope>
</reference>
<comment type="caution">
    <text evidence="2">The sequence shown here is derived from an EMBL/GenBank/DDBJ whole genome shotgun (WGS) entry which is preliminary data.</text>
</comment>
<sequence length="139" mass="15719">MSAAVKKNENEVADSSNNDPKKSSNKEHTKDKGAPTNDLKGDEDPKQKEQNEEQQKEAEATAARLKEEELKTLQAYIAECSERIRWKTDARTVNLSAPDNRPDESFFSNLDSSLKKNTAFIKKLVSLILNLDSLYMLIF</sequence>
<dbReference type="EMBL" id="BMAT01006091">
    <property type="protein sequence ID" value="GFS06018.1"/>
    <property type="molecule type" value="Genomic_DNA"/>
</dbReference>
<dbReference type="Proteomes" id="UP000762676">
    <property type="component" value="Unassembled WGS sequence"/>
</dbReference>
<feature type="compositionally biased region" description="Basic and acidic residues" evidence="1">
    <location>
        <begin position="1"/>
        <end position="10"/>
    </location>
</feature>
<dbReference type="Gene3D" id="1.25.40.180">
    <property type="match status" value="1"/>
</dbReference>
<keyword evidence="3" id="KW-1185">Reference proteome</keyword>
<evidence type="ECO:0000313" key="2">
    <source>
        <dbReference type="EMBL" id="GFS06018.1"/>
    </source>
</evidence>
<gene>
    <name evidence="2" type="ORF">ElyMa_002953700</name>
</gene>
<name>A0AAV4I6H1_9GAST</name>